<protein>
    <submittedName>
        <fullName evidence="2">Uncharacterized protein</fullName>
    </submittedName>
</protein>
<gene>
    <name evidence="2" type="ORF">SAMN05216270_102103</name>
</gene>
<accession>A0A1G6SHC4</accession>
<keyword evidence="3" id="KW-1185">Reference proteome</keyword>
<organism evidence="2 3">
    <name type="scientific">Glycomyces harbinensis</name>
    <dbReference type="NCBI Taxonomy" id="58114"/>
    <lineage>
        <taxon>Bacteria</taxon>
        <taxon>Bacillati</taxon>
        <taxon>Actinomycetota</taxon>
        <taxon>Actinomycetes</taxon>
        <taxon>Glycomycetales</taxon>
        <taxon>Glycomycetaceae</taxon>
        <taxon>Glycomyces</taxon>
    </lineage>
</organism>
<proteinExistence type="predicted"/>
<dbReference type="STRING" id="58114.SAMN05216270_102103"/>
<dbReference type="Proteomes" id="UP000198949">
    <property type="component" value="Unassembled WGS sequence"/>
</dbReference>
<evidence type="ECO:0000313" key="2">
    <source>
        <dbReference type="EMBL" id="SDD16292.1"/>
    </source>
</evidence>
<reference evidence="3" key="1">
    <citation type="submission" date="2016-10" db="EMBL/GenBank/DDBJ databases">
        <authorList>
            <person name="Varghese N."/>
            <person name="Submissions S."/>
        </authorList>
    </citation>
    <scope>NUCLEOTIDE SEQUENCE [LARGE SCALE GENOMIC DNA]</scope>
    <source>
        <strain evidence="3">CGMCC 4.3516</strain>
    </source>
</reference>
<feature type="region of interest" description="Disordered" evidence="1">
    <location>
        <begin position="27"/>
        <end position="51"/>
    </location>
</feature>
<evidence type="ECO:0000256" key="1">
    <source>
        <dbReference type="SAM" id="MobiDB-lite"/>
    </source>
</evidence>
<dbReference type="RefSeq" id="WP_177154787.1">
    <property type="nucleotide sequence ID" value="NZ_FNAD01000002.1"/>
</dbReference>
<evidence type="ECO:0000313" key="3">
    <source>
        <dbReference type="Proteomes" id="UP000198949"/>
    </source>
</evidence>
<dbReference type="EMBL" id="FNAD01000002">
    <property type="protein sequence ID" value="SDD16292.1"/>
    <property type="molecule type" value="Genomic_DNA"/>
</dbReference>
<name>A0A1G6SHC4_9ACTN</name>
<sequence>MVPTMNLPHPPVIRPADPIFSAGIADRTFAGTPAPSHTPAPAGGTTWTEEV</sequence>
<dbReference type="AlphaFoldDB" id="A0A1G6SHC4"/>